<protein>
    <recommendedName>
        <fullName evidence="7">C3H1-type domain-containing protein</fullName>
    </recommendedName>
</protein>
<dbReference type="Pfam" id="PF25542">
    <property type="entry name" value="zf-CCCH_12"/>
    <property type="match status" value="1"/>
</dbReference>
<feature type="zinc finger region" description="C3H1-type" evidence="4">
    <location>
        <begin position="393"/>
        <end position="420"/>
    </location>
</feature>
<gene>
    <name evidence="8" type="ORF">QBC35DRAFT_553184</name>
</gene>
<evidence type="ECO:0000256" key="2">
    <source>
        <dbReference type="ARBA" id="ARBA00022771"/>
    </source>
</evidence>
<accession>A0AAN6WSL7</accession>
<evidence type="ECO:0000256" key="5">
    <source>
        <dbReference type="SAM" id="Coils"/>
    </source>
</evidence>
<dbReference type="PANTHER" id="PTHR37543:SF1">
    <property type="entry name" value="CCCH ZINC FINGER DNA BINDING PROTEIN (AFU_ORTHOLOGUE AFUA_5G12760)"/>
    <property type="match status" value="1"/>
</dbReference>
<reference evidence="8" key="2">
    <citation type="submission" date="2023-05" db="EMBL/GenBank/DDBJ databases">
        <authorList>
            <consortium name="Lawrence Berkeley National Laboratory"/>
            <person name="Steindorff A."/>
            <person name="Hensen N."/>
            <person name="Bonometti L."/>
            <person name="Westerberg I."/>
            <person name="Brannstrom I.O."/>
            <person name="Guillou S."/>
            <person name="Cros-Aarteil S."/>
            <person name="Calhoun S."/>
            <person name="Haridas S."/>
            <person name="Kuo A."/>
            <person name="Mondo S."/>
            <person name="Pangilinan J."/>
            <person name="Riley R."/>
            <person name="Labutti K."/>
            <person name="Andreopoulos B."/>
            <person name="Lipzen A."/>
            <person name="Chen C."/>
            <person name="Yanf M."/>
            <person name="Daum C."/>
            <person name="Ng V."/>
            <person name="Clum A."/>
            <person name="Ohm R."/>
            <person name="Martin F."/>
            <person name="Silar P."/>
            <person name="Natvig D."/>
            <person name="Lalanne C."/>
            <person name="Gautier V."/>
            <person name="Ament-Velasquez S.L."/>
            <person name="Kruys A."/>
            <person name="Hutchinson M.I."/>
            <person name="Powell A.J."/>
            <person name="Barry K."/>
            <person name="Miller A.N."/>
            <person name="Grigoriev I.V."/>
            <person name="Debuchy R."/>
            <person name="Gladieux P."/>
            <person name="Thoren M.H."/>
            <person name="Johannesson H."/>
        </authorList>
    </citation>
    <scope>NUCLEOTIDE SEQUENCE</scope>
    <source>
        <strain evidence="8">PSN309</strain>
    </source>
</reference>
<evidence type="ECO:0000256" key="6">
    <source>
        <dbReference type="SAM" id="MobiDB-lite"/>
    </source>
</evidence>
<keyword evidence="3 4" id="KW-0862">Zinc</keyword>
<dbReference type="InterPro" id="IPR057654">
    <property type="entry name" value="Znf-CCCH_tandem"/>
</dbReference>
<keyword evidence="1 4" id="KW-0479">Metal-binding</keyword>
<dbReference type="Pfam" id="PF25540">
    <property type="entry name" value="DUF7923"/>
    <property type="match status" value="1"/>
</dbReference>
<evidence type="ECO:0000256" key="1">
    <source>
        <dbReference type="ARBA" id="ARBA00022723"/>
    </source>
</evidence>
<proteinExistence type="predicted"/>
<keyword evidence="9" id="KW-1185">Reference proteome</keyword>
<name>A0AAN6WSL7_9PEZI</name>
<dbReference type="EMBL" id="MU864412">
    <property type="protein sequence ID" value="KAK4186958.1"/>
    <property type="molecule type" value="Genomic_DNA"/>
</dbReference>
<feature type="coiled-coil region" evidence="5">
    <location>
        <begin position="23"/>
        <end position="64"/>
    </location>
</feature>
<comment type="caution">
    <text evidence="8">The sequence shown here is derived from an EMBL/GenBank/DDBJ whole genome shotgun (WGS) entry which is preliminary data.</text>
</comment>
<evidence type="ECO:0000313" key="8">
    <source>
        <dbReference type="EMBL" id="KAK4186958.1"/>
    </source>
</evidence>
<dbReference type="Proteomes" id="UP001302126">
    <property type="component" value="Unassembled WGS sequence"/>
</dbReference>
<dbReference type="InterPro" id="IPR036855">
    <property type="entry name" value="Znf_CCCH_sf"/>
</dbReference>
<organism evidence="8 9">
    <name type="scientific">Podospora australis</name>
    <dbReference type="NCBI Taxonomy" id="1536484"/>
    <lineage>
        <taxon>Eukaryota</taxon>
        <taxon>Fungi</taxon>
        <taxon>Dikarya</taxon>
        <taxon>Ascomycota</taxon>
        <taxon>Pezizomycotina</taxon>
        <taxon>Sordariomycetes</taxon>
        <taxon>Sordariomycetidae</taxon>
        <taxon>Sordariales</taxon>
        <taxon>Podosporaceae</taxon>
        <taxon>Podospora</taxon>
    </lineage>
</organism>
<sequence length="510" mass="56600">MLTDYEIEAAAAELVEYQQSDRLSQLLESYSNLLRSYKRLKSDYEEEREAREKYKQMAKHQERNPFVLVLVDGDGYIFNDNLLSQRAAGGATAAQMMNDEIKNSLRHKGLEHCHVMVRVYANVLGLSKALGRANLAGLEARSLAPFIANFNRAYGLTEFVDAGQLKENTDFKLRELLRLYAENSQCKHIYFAACHDVGYISELTPFSGNADKFTLIKSQSARFHDEFSKLGMGVEELRGVFRNSPLDMALPYRPASLESVQVSNPPPVTTKPTPPPVGPKLPATPNGNKKQKVCEFYSAGNCRFGKICKNLHIEPAPDDVSFQSPNIRNVKVSTFSEVAGNSDHVGTTSLARLPKKSDIPSGLVAVNNRDHRLDAAIAIPDPNAIARLRARVEKKRVCNAFHLNGFCNAGNRCEYDHEPLEEGSLSALESLARSQPCPRRAACRNEHCTHGHVCQNPDCKNRGGTSKNHCKLPWIAHHEDFAVAKYVPAVVKSRAVSVADNSSRSSITSF</sequence>
<dbReference type="InterPro" id="IPR057683">
    <property type="entry name" value="DUF7923"/>
</dbReference>
<dbReference type="InterPro" id="IPR000571">
    <property type="entry name" value="Znf_CCCH"/>
</dbReference>
<dbReference type="Gene3D" id="4.10.1000.10">
    <property type="entry name" value="Zinc finger, CCCH-type"/>
    <property type="match status" value="1"/>
</dbReference>
<feature type="domain" description="C3H1-type" evidence="7">
    <location>
        <begin position="288"/>
        <end position="315"/>
    </location>
</feature>
<evidence type="ECO:0000259" key="7">
    <source>
        <dbReference type="PROSITE" id="PS50103"/>
    </source>
</evidence>
<dbReference type="GO" id="GO:0008270">
    <property type="term" value="F:zinc ion binding"/>
    <property type="evidence" value="ECO:0007669"/>
    <property type="project" value="UniProtKB-KW"/>
</dbReference>
<keyword evidence="5" id="KW-0175">Coiled coil</keyword>
<dbReference type="Pfam" id="PF25543">
    <property type="entry name" value="zf-CCCH_tandem"/>
    <property type="match status" value="1"/>
</dbReference>
<dbReference type="AlphaFoldDB" id="A0AAN6WSL7"/>
<dbReference type="PANTHER" id="PTHR37543">
    <property type="entry name" value="CCCH ZINC FINGER DNA BINDING PROTEIN (AFU_ORTHOLOGUE AFUA_5G12760)"/>
    <property type="match status" value="1"/>
</dbReference>
<feature type="compositionally biased region" description="Pro residues" evidence="6">
    <location>
        <begin position="264"/>
        <end position="279"/>
    </location>
</feature>
<feature type="domain" description="C3H1-type" evidence="7">
    <location>
        <begin position="393"/>
        <end position="420"/>
    </location>
</feature>
<keyword evidence="2 4" id="KW-0863">Zinc-finger</keyword>
<evidence type="ECO:0000256" key="4">
    <source>
        <dbReference type="PROSITE-ProRule" id="PRU00723"/>
    </source>
</evidence>
<dbReference type="SMART" id="SM00356">
    <property type="entry name" value="ZnF_C3H1"/>
    <property type="match status" value="2"/>
</dbReference>
<evidence type="ECO:0000256" key="3">
    <source>
        <dbReference type="ARBA" id="ARBA00022833"/>
    </source>
</evidence>
<reference evidence="8" key="1">
    <citation type="journal article" date="2023" name="Mol. Phylogenet. Evol.">
        <title>Genome-scale phylogeny and comparative genomics of the fungal order Sordariales.</title>
        <authorList>
            <person name="Hensen N."/>
            <person name="Bonometti L."/>
            <person name="Westerberg I."/>
            <person name="Brannstrom I.O."/>
            <person name="Guillou S."/>
            <person name="Cros-Aarteil S."/>
            <person name="Calhoun S."/>
            <person name="Haridas S."/>
            <person name="Kuo A."/>
            <person name="Mondo S."/>
            <person name="Pangilinan J."/>
            <person name="Riley R."/>
            <person name="LaButti K."/>
            <person name="Andreopoulos B."/>
            <person name="Lipzen A."/>
            <person name="Chen C."/>
            <person name="Yan M."/>
            <person name="Daum C."/>
            <person name="Ng V."/>
            <person name="Clum A."/>
            <person name="Steindorff A."/>
            <person name="Ohm R.A."/>
            <person name="Martin F."/>
            <person name="Silar P."/>
            <person name="Natvig D.O."/>
            <person name="Lalanne C."/>
            <person name="Gautier V."/>
            <person name="Ament-Velasquez S.L."/>
            <person name="Kruys A."/>
            <person name="Hutchinson M.I."/>
            <person name="Powell A.J."/>
            <person name="Barry K."/>
            <person name="Miller A.N."/>
            <person name="Grigoriev I.V."/>
            <person name="Debuchy R."/>
            <person name="Gladieux P."/>
            <person name="Hiltunen Thoren M."/>
            <person name="Johannesson H."/>
        </authorList>
    </citation>
    <scope>NUCLEOTIDE SEQUENCE</scope>
    <source>
        <strain evidence="8">PSN309</strain>
    </source>
</reference>
<dbReference type="SUPFAM" id="SSF90229">
    <property type="entry name" value="CCCH zinc finger"/>
    <property type="match status" value="1"/>
</dbReference>
<feature type="zinc finger region" description="C3H1-type" evidence="4">
    <location>
        <begin position="288"/>
        <end position="315"/>
    </location>
</feature>
<evidence type="ECO:0000313" key="9">
    <source>
        <dbReference type="Proteomes" id="UP001302126"/>
    </source>
</evidence>
<dbReference type="PROSITE" id="PS50103">
    <property type="entry name" value="ZF_C3H1"/>
    <property type="match status" value="2"/>
</dbReference>
<feature type="region of interest" description="Disordered" evidence="6">
    <location>
        <begin position="260"/>
        <end position="286"/>
    </location>
</feature>